<dbReference type="InterPro" id="IPR050624">
    <property type="entry name" value="HTH-type_Tx_Regulator"/>
</dbReference>
<dbReference type="Pfam" id="PF00440">
    <property type="entry name" value="TetR_N"/>
    <property type="match status" value="1"/>
</dbReference>
<dbReference type="RefSeq" id="WP_170150792.1">
    <property type="nucleotide sequence ID" value="NZ_REFJ01000002.1"/>
</dbReference>
<dbReference type="PANTHER" id="PTHR43479">
    <property type="entry name" value="ACREF/ENVCD OPERON REPRESSOR-RELATED"/>
    <property type="match status" value="1"/>
</dbReference>
<dbReference type="SUPFAM" id="SSF46689">
    <property type="entry name" value="Homeodomain-like"/>
    <property type="match status" value="1"/>
</dbReference>
<feature type="domain" description="HTH tetR-type" evidence="4">
    <location>
        <begin position="22"/>
        <end position="82"/>
    </location>
</feature>
<proteinExistence type="predicted"/>
<comment type="caution">
    <text evidence="5">The sequence shown here is derived from an EMBL/GenBank/DDBJ whole genome shotgun (WGS) entry which is preliminary data.</text>
</comment>
<feature type="compositionally biased region" description="Basic residues" evidence="3">
    <location>
        <begin position="12"/>
        <end position="23"/>
    </location>
</feature>
<evidence type="ECO:0000256" key="1">
    <source>
        <dbReference type="ARBA" id="ARBA00023125"/>
    </source>
</evidence>
<protein>
    <submittedName>
        <fullName evidence="5">TetR family transcriptional regulator</fullName>
    </submittedName>
</protein>
<accession>A0A3M0AQQ4</accession>
<dbReference type="PANTHER" id="PTHR43479:SF11">
    <property type="entry name" value="ACREF_ENVCD OPERON REPRESSOR-RELATED"/>
    <property type="match status" value="1"/>
</dbReference>
<feature type="region of interest" description="Disordered" evidence="3">
    <location>
        <begin position="1"/>
        <end position="23"/>
    </location>
</feature>
<keyword evidence="1 2" id="KW-0238">DNA-binding</keyword>
<evidence type="ECO:0000256" key="2">
    <source>
        <dbReference type="PROSITE-ProRule" id="PRU00335"/>
    </source>
</evidence>
<dbReference type="Gene3D" id="1.10.357.10">
    <property type="entry name" value="Tetracycline Repressor, domain 2"/>
    <property type="match status" value="1"/>
</dbReference>
<sequence>MTENQGIDTPKRPRGPNLRKRERTRNKLIDAAVTLLLSKPADEITIQEITVTAEVALGTFYNYFISKTAMMNAVADKLIGDAVSRVIVDIDEVNVSEPSARLRIGFDLLRDHITNDPNLGFLMLEAGLPLHNFIAGVEVLIDRTIGELHLDAAQSNLVSGAAANLLIKHYTGHLKGSSAEMLISVVSTLSRRVAVAS</sequence>
<dbReference type="GO" id="GO:0003677">
    <property type="term" value="F:DNA binding"/>
    <property type="evidence" value="ECO:0007669"/>
    <property type="project" value="UniProtKB-UniRule"/>
</dbReference>
<evidence type="ECO:0000313" key="5">
    <source>
        <dbReference type="EMBL" id="RMA81332.1"/>
    </source>
</evidence>
<name>A0A3M0AQQ4_9GAMM</name>
<dbReference type="Proteomes" id="UP000267187">
    <property type="component" value="Unassembled WGS sequence"/>
</dbReference>
<gene>
    <name evidence="5" type="ORF">DFR27_1149</name>
</gene>
<evidence type="ECO:0000256" key="3">
    <source>
        <dbReference type="SAM" id="MobiDB-lite"/>
    </source>
</evidence>
<dbReference type="AlphaFoldDB" id="A0A3M0AQQ4"/>
<feature type="DNA-binding region" description="H-T-H motif" evidence="2">
    <location>
        <begin position="45"/>
        <end position="64"/>
    </location>
</feature>
<dbReference type="InterPro" id="IPR009057">
    <property type="entry name" value="Homeodomain-like_sf"/>
</dbReference>
<evidence type="ECO:0000313" key="6">
    <source>
        <dbReference type="Proteomes" id="UP000267187"/>
    </source>
</evidence>
<reference evidence="5 6" key="1">
    <citation type="submission" date="2018-10" db="EMBL/GenBank/DDBJ databases">
        <title>Genomic Encyclopedia of Type Strains, Phase IV (KMG-IV): sequencing the most valuable type-strain genomes for metagenomic binning, comparative biology and taxonomic classification.</title>
        <authorList>
            <person name="Goeker M."/>
        </authorList>
    </citation>
    <scope>NUCLEOTIDE SEQUENCE [LARGE SCALE GENOMIC DNA]</scope>
    <source>
        <strain evidence="5 6">DSM 25080</strain>
    </source>
</reference>
<dbReference type="PROSITE" id="PS50977">
    <property type="entry name" value="HTH_TETR_2"/>
    <property type="match status" value="1"/>
</dbReference>
<keyword evidence="6" id="KW-1185">Reference proteome</keyword>
<dbReference type="EMBL" id="REFJ01000002">
    <property type="protein sequence ID" value="RMA81332.1"/>
    <property type="molecule type" value="Genomic_DNA"/>
</dbReference>
<evidence type="ECO:0000259" key="4">
    <source>
        <dbReference type="PROSITE" id="PS50977"/>
    </source>
</evidence>
<dbReference type="InterPro" id="IPR001647">
    <property type="entry name" value="HTH_TetR"/>
</dbReference>
<organism evidence="5 6">
    <name type="scientific">Umboniibacter marinipuniceus</name>
    <dbReference type="NCBI Taxonomy" id="569599"/>
    <lineage>
        <taxon>Bacteria</taxon>
        <taxon>Pseudomonadati</taxon>
        <taxon>Pseudomonadota</taxon>
        <taxon>Gammaproteobacteria</taxon>
        <taxon>Cellvibrionales</taxon>
        <taxon>Cellvibrionaceae</taxon>
        <taxon>Umboniibacter</taxon>
    </lineage>
</organism>